<organism evidence="1 2">
    <name type="scientific">Dendrothele bispora (strain CBS 962.96)</name>
    <dbReference type="NCBI Taxonomy" id="1314807"/>
    <lineage>
        <taxon>Eukaryota</taxon>
        <taxon>Fungi</taxon>
        <taxon>Dikarya</taxon>
        <taxon>Basidiomycota</taxon>
        <taxon>Agaricomycotina</taxon>
        <taxon>Agaricomycetes</taxon>
        <taxon>Agaricomycetidae</taxon>
        <taxon>Agaricales</taxon>
        <taxon>Agaricales incertae sedis</taxon>
        <taxon>Dendrothele</taxon>
    </lineage>
</organism>
<name>A0A4S8KTE4_DENBC</name>
<reference evidence="1 2" key="1">
    <citation type="journal article" date="2019" name="Nat. Ecol. Evol.">
        <title>Megaphylogeny resolves global patterns of mushroom evolution.</title>
        <authorList>
            <person name="Varga T."/>
            <person name="Krizsan K."/>
            <person name="Foldi C."/>
            <person name="Dima B."/>
            <person name="Sanchez-Garcia M."/>
            <person name="Sanchez-Ramirez S."/>
            <person name="Szollosi G.J."/>
            <person name="Szarkandi J.G."/>
            <person name="Papp V."/>
            <person name="Albert L."/>
            <person name="Andreopoulos W."/>
            <person name="Angelini C."/>
            <person name="Antonin V."/>
            <person name="Barry K.W."/>
            <person name="Bougher N.L."/>
            <person name="Buchanan P."/>
            <person name="Buyck B."/>
            <person name="Bense V."/>
            <person name="Catcheside P."/>
            <person name="Chovatia M."/>
            <person name="Cooper J."/>
            <person name="Damon W."/>
            <person name="Desjardin D."/>
            <person name="Finy P."/>
            <person name="Geml J."/>
            <person name="Haridas S."/>
            <person name="Hughes K."/>
            <person name="Justo A."/>
            <person name="Karasinski D."/>
            <person name="Kautmanova I."/>
            <person name="Kiss B."/>
            <person name="Kocsube S."/>
            <person name="Kotiranta H."/>
            <person name="LaButti K.M."/>
            <person name="Lechner B.E."/>
            <person name="Liimatainen K."/>
            <person name="Lipzen A."/>
            <person name="Lukacs Z."/>
            <person name="Mihaltcheva S."/>
            <person name="Morgado L.N."/>
            <person name="Niskanen T."/>
            <person name="Noordeloos M.E."/>
            <person name="Ohm R.A."/>
            <person name="Ortiz-Santana B."/>
            <person name="Ovrebo C."/>
            <person name="Racz N."/>
            <person name="Riley R."/>
            <person name="Savchenko A."/>
            <person name="Shiryaev A."/>
            <person name="Soop K."/>
            <person name="Spirin V."/>
            <person name="Szebenyi C."/>
            <person name="Tomsovsky M."/>
            <person name="Tulloss R.E."/>
            <person name="Uehling J."/>
            <person name="Grigoriev I.V."/>
            <person name="Vagvolgyi C."/>
            <person name="Papp T."/>
            <person name="Martin F.M."/>
            <person name="Miettinen O."/>
            <person name="Hibbett D.S."/>
            <person name="Nagy L.G."/>
        </authorList>
    </citation>
    <scope>NUCLEOTIDE SEQUENCE [LARGE SCALE GENOMIC DNA]</scope>
    <source>
        <strain evidence="1 2">CBS 962.96</strain>
    </source>
</reference>
<evidence type="ECO:0008006" key="3">
    <source>
        <dbReference type="Google" id="ProtNLM"/>
    </source>
</evidence>
<dbReference type="OrthoDB" id="3026831at2759"/>
<sequence length="716" mass="81098">MHEKKFCDSSHVQHYTIQSGTTYHCMSSFLTNVNHNDMHDTFIVNNIGGNQYHYHYNTTSRAEPFQTALTNDGRIDNDEARNISETPSVPRLSPSGRPRILYHILSLLRDKCNFSYRKRQTTSATTGNFLYEDVEPADELYKKAHCRVHSARIQERLVVVKVFHGDQASVLLGETLDLNRRFLHPRILRPVGISSPTSGVPFIVFDGACNNSIQNRIASALLDSLHHSAGLGVMIVSGLAIPPSESFCKELEVYITDDDNIKISFGPFDKEQDGGKDGEDERRKILHDTCSKVFKEANYFLYRGKMYLLIVTNLDFLYLRRYKTTQTQVPPRHWKVTLLAIHWSKDFQHHANPESNWHGEITNKDKLQSLLLHRTTSGIWNVSAPEAQLHSGIYALRVFKAFRVYAISEDLLLCTCGLGSQYLKNILSSQVIAFATTRKFFYEDVEPVDELYEKAHYRVHSARIQECLVVVKVFHGSQASVLLGETLDLNRRFLHPHILRPVGISSPTSDVPLFIVFDGACKIIIQNHPVGIPLLASISWVPRYLASKISIQSRIASALSDNLQSSIQLGIGIVSGLAVCTYHRLDFLPGMTVNQAGLDYLFSSRKVPRDFSLLKELEVYITELDREKAGEDERLEIFDDLCSEVFKQISYLLLEHVSIGHDPSGSSLFKGAEDNTSTRIIVDEKDKEEGKEQQNVNTEHIVLSRLGYDSLRLDSN</sequence>
<keyword evidence="2" id="KW-1185">Reference proteome</keyword>
<gene>
    <name evidence="1" type="ORF">K435DRAFT_810986</name>
</gene>
<dbReference type="EMBL" id="ML180076">
    <property type="protein sequence ID" value="THU79114.1"/>
    <property type="molecule type" value="Genomic_DNA"/>
</dbReference>
<dbReference type="AlphaFoldDB" id="A0A4S8KTE4"/>
<evidence type="ECO:0000313" key="2">
    <source>
        <dbReference type="Proteomes" id="UP000297245"/>
    </source>
</evidence>
<accession>A0A4S8KTE4</accession>
<dbReference type="Proteomes" id="UP000297245">
    <property type="component" value="Unassembled WGS sequence"/>
</dbReference>
<proteinExistence type="predicted"/>
<evidence type="ECO:0000313" key="1">
    <source>
        <dbReference type="EMBL" id="THU79114.1"/>
    </source>
</evidence>
<protein>
    <recommendedName>
        <fullName evidence="3">Protein kinase domain-containing protein</fullName>
    </recommendedName>
</protein>